<comment type="caution">
    <text evidence="7">The sequence shown here is derived from an EMBL/GenBank/DDBJ whole genome shotgun (WGS) entry which is preliminary data.</text>
</comment>
<comment type="subcellular location">
    <subcellularLocation>
        <location evidence="1">Periplasm</location>
    </subcellularLocation>
</comment>
<dbReference type="SUPFAM" id="SSF53850">
    <property type="entry name" value="Periplasmic binding protein-like II"/>
    <property type="match status" value="1"/>
</dbReference>
<dbReference type="OrthoDB" id="7532544at2"/>
<evidence type="ECO:0000313" key="7">
    <source>
        <dbReference type="EMBL" id="RUM20511.1"/>
    </source>
</evidence>
<dbReference type="Proteomes" id="UP000278823">
    <property type="component" value="Unassembled WGS sequence"/>
</dbReference>
<gene>
    <name evidence="7" type="ORF">EFQ99_29770</name>
</gene>
<keyword evidence="8" id="KW-1185">Reference proteome</keyword>
<dbReference type="EMBL" id="RJTH01000015">
    <property type="protein sequence ID" value="RUM20511.1"/>
    <property type="molecule type" value="Genomic_DNA"/>
</dbReference>
<dbReference type="Pfam" id="PF01547">
    <property type="entry name" value="SBP_bac_1"/>
    <property type="match status" value="1"/>
</dbReference>
<evidence type="ECO:0000313" key="8">
    <source>
        <dbReference type="Proteomes" id="UP000278823"/>
    </source>
</evidence>
<proteinExistence type="inferred from homology"/>
<evidence type="ECO:0000256" key="5">
    <source>
        <dbReference type="ARBA" id="ARBA00022764"/>
    </source>
</evidence>
<accession>A0A3S0T8G2</accession>
<evidence type="ECO:0000256" key="4">
    <source>
        <dbReference type="ARBA" id="ARBA00022729"/>
    </source>
</evidence>
<evidence type="ECO:0000256" key="6">
    <source>
        <dbReference type="SAM" id="SignalP"/>
    </source>
</evidence>
<name>A0A3S0T8G2_9HYPH</name>
<sequence length="433" mass="47300">MPRQLRTMLGVMAASLLAASTALADPAAVCKGKTLNLLLETVPDSTALMKIGPEFEALSGAKINIEAVNYSLMHEKLVPSLTASTGTYDVLAVDSYWTGEFVTAKWIQPLDDRIAADKVDTSVYYPALMEINGKVKGTTYMLPFWHYAMGMLYRKDIVEDSKFQAAYKEKFGRDWRLPETLEEYADVAEWAGKFTGKAGVAMAGQRADPVVMEATNYLFSLGGDFYNRQTWVPSLNSPEAIEAVKIYAELLAKAAQPGALGANFDDVANALKQDKAVFAITYLFLMPTLQDPKESKVVDKVAFARMPGKDSLLGAWGWAIPTNAANPDCSWEFMKWVESKDIAMKRAMAGGQATQAWIYQDPEYLKRWPQMAAVGDALAHAKGLPVMSRATQLVEVFAEVMGDVLANGTDPATAIANAEDKFAGLTKGDPLLK</sequence>
<evidence type="ECO:0000256" key="1">
    <source>
        <dbReference type="ARBA" id="ARBA00004418"/>
    </source>
</evidence>
<keyword evidence="4 6" id="KW-0732">Signal</keyword>
<dbReference type="PANTHER" id="PTHR43649:SF34">
    <property type="entry name" value="ABC TRANSPORTER PERIPLASMIC-BINDING PROTEIN YCJN-RELATED"/>
    <property type="match status" value="1"/>
</dbReference>
<evidence type="ECO:0000256" key="2">
    <source>
        <dbReference type="ARBA" id="ARBA00008520"/>
    </source>
</evidence>
<organism evidence="7 8">
    <name type="scientific">Rhizobium vallis</name>
    <dbReference type="NCBI Taxonomy" id="634290"/>
    <lineage>
        <taxon>Bacteria</taxon>
        <taxon>Pseudomonadati</taxon>
        <taxon>Pseudomonadota</taxon>
        <taxon>Alphaproteobacteria</taxon>
        <taxon>Hyphomicrobiales</taxon>
        <taxon>Rhizobiaceae</taxon>
        <taxon>Rhizobium/Agrobacterium group</taxon>
        <taxon>Rhizobium</taxon>
    </lineage>
</organism>
<dbReference type="GO" id="GO:0042597">
    <property type="term" value="C:periplasmic space"/>
    <property type="evidence" value="ECO:0007669"/>
    <property type="project" value="UniProtKB-SubCell"/>
</dbReference>
<feature type="chain" id="PRO_5018582853" evidence="6">
    <location>
        <begin position="25"/>
        <end position="433"/>
    </location>
</feature>
<feature type="signal peptide" evidence="6">
    <location>
        <begin position="1"/>
        <end position="24"/>
    </location>
</feature>
<reference evidence="8" key="1">
    <citation type="submission" date="2018-11" db="EMBL/GenBank/DDBJ databases">
        <title>Rhizobium chutanense sp. nov., isolated from root nodules of Phaseolus vulgaris in China.</title>
        <authorList>
            <person name="Huo Y."/>
        </authorList>
    </citation>
    <scope>NUCLEOTIDE SEQUENCE [LARGE SCALE GENOMIC DNA]</scope>
    <source>
        <strain evidence="8">CCBAU 65647</strain>
    </source>
</reference>
<keyword evidence="3" id="KW-0813">Transport</keyword>
<dbReference type="PANTHER" id="PTHR43649">
    <property type="entry name" value="ARABINOSE-BINDING PROTEIN-RELATED"/>
    <property type="match status" value="1"/>
</dbReference>
<dbReference type="InterPro" id="IPR006059">
    <property type="entry name" value="SBP"/>
</dbReference>
<keyword evidence="5" id="KW-0574">Periplasm</keyword>
<protein>
    <submittedName>
        <fullName evidence="7">Extracellular solute-binding protein</fullName>
    </submittedName>
</protein>
<dbReference type="RefSeq" id="WP_126924732.1">
    <property type="nucleotide sequence ID" value="NZ_ML133699.1"/>
</dbReference>
<comment type="similarity">
    <text evidence="2">Belongs to the bacterial solute-binding protein 1 family.</text>
</comment>
<dbReference type="Gene3D" id="3.40.190.10">
    <property type="entry name" value="Periplasmic binding protein-like II"/>
    <property type="match status" value="2"/>
</dbReference>
<dbReference type="AlphaFoldDB" id="A0A3S0T8G2"/>
<dbReference type="InterPro" id="IPR050490">
    <property type="entry name" value="Bact_solute-bd_prot1"/>
</dbReference>
<evidence type="ECO:0000256" key="3">
    <source>
        <dbReference type="ARBA" id="ARBA00022448"/>
    </source>
</evidence>